<dbReference type="AlphaFoldDB" id="A0A1Y5U390"/>
<feature type="transmembrane region" description="Helical" evidence="1">
    <location>
        <begin position="78"/>
        <end position="98"/>
    </location>
</feature>
<keyword evidence="1" id="KW-1133">Transmembrane helix</keyword>
<dbReference type="InterPro" id="IPR000620">
    <property type="entry name" value="EamA_dom"/>
</dbReference>
<feature type="transmembrane region" description="Helical" evidence="1">
    <location>
        <begin position="104"/>
        <end position="125"/>
    </location>
</feature>
<dbReference type="Pfam" id="PF00892">
    <property type="entry name" value="EamA"/>
    <property type="match status" value="2"/>
</dbReference>
<gene>
    <name evidence="3" type="primary">ribN_4</name>
    <name evidence="3" type="ORF">OCH7691_04517</name>
</gene>
<feature type="transmembrane region" description="Helical" evidence="1">
    <location>
        <begin position="132"/>
        <end position="149"/>
    </location>
</feature>
<reference evidence="3 4" key="1">
    <citation type="submission" date="2017-03" db="EMBL/GenBank/DDBJ databases">
        <authorList>
            <person name="Afonso C.L."/>
            <person name="Miller P.J."/>
            <person name="Scott M.A."/>
            <person name="Spackman E."/>
            <person name="Goraichik I."/>
            <person name="Dimitrov K.M."/>
            <person name="Suarez D.L."/>
            <person name="Swayne D.E."/>
        </authorList>
    </citation>
    <scope>NUCLEOTIDE SEQUENCE [LARGE SCALE GENOMIC DNA]</scope>
    <source>
        <strain evidence="3 4">CECT 7691</strain>
    </source>
</reference>
<feature type="transmembrane region" description="Helical" evidence="1">
    <location>
        <begin position="188"/>
        <end position="208"/>
    </location>
</feature>
<feature type="domain" description="EamA" evidence="2">
    <location>
        <begin position="157"/>
        <end position="281"/>
    </location>
</feature>
<feature type="transmembrane region" description="Helical" evidence="1">
    <location>
        <begin position="12"/>
        <end position="32"/>
    </location>
</feature>
<feature type="transmembrane region" description="Helical" evidence="1">
    <location>
        <begin position="270"/>
        <end position="288"/>
    </location>
</feature>
<dbReference type="RefSeq" id="WP_139839873.1">
    <property type="nucleotide sequence ID" value="NZ_FWFR01000009.1"/>
</dbReference>
<feature type="transmembrane region" description="Helical" evidence="1">
    <location>
        <begin position="214"/>
        <end position="233"/>
    </location>
</feature>
<accession>A0A1Y5U390</accession>
<feature type="domain" description="EamA" evidence="2">
    <location>
        <begin position="17"/>
        <end position="149"/>
    </location>
</feature>
<dbReference type="Proteomes" id="UP000193200">
    <property type="component" value="Unassembled WGS sequence"/>
</dbReference>
<organism evidence="3 4">
    <name type="scientific">Oceanibacterium hippocampi</name>
    <dbReference type="NCBI Taxonomy" id="745714"/>
    <lineage>
        <taxon>Bacteria</taxon>
        <taxon>Pseudomonadati</taxon>
        <taxon>Pseudomonadota</taxon>
        <taxon>Alphaproteobacteria</taxon>
        <taxon>Sneathiellales</taxon>
        <taxon>Sneathiellaceae</taxon>
        <taxon>Oceanibacterium</taxon>
    </lineage>
</organism>
<keyword evidence="1" id="KW-0812">Transmembrane</keyword>
<evidence type="ECO:0000259" key="2">
    <source>
        <dbReference type="Pfam" id="PF00892"/>
    </source>
</evidence>
<evidence type="ECO:0000313" key="4">
    <source>
        <dbReference type="Proteomes" id="UP000193200"/>
    </source>
</evidence>
<name>A0A1Y5U390_9PROT</name>
<dbReference type="SUPFAM" id="SSF103481">
    <property type="entry name" value="Multidrug resistance efflux transporter EmrE"/>
    <property type="match status" value="2"/>
</dbReference>
<feature type="transmembrane region" description="Helical" evidence="1">
    <location>
        <begin position="155"/>
        <end position="176"/>
    </location>
</feature>
<dbReference type="PANTHER" id="PTHR22911:SF103">
    <property type="entry name" value="BLR2811 PROTEIN"/>
    <property type="match status" value="1"/>
</dbReference>
<dbReference type="EMBL" id="FWFR01000009">
    <property type="protein sequence ID" value="SLN77714.1"/>
    <property type="molecule type" value="Genomic_DNA"/>
</dbReference>
<sequence length="296" mass="31345">MQVERAIDGRQASGAALGILCIFAGAAAMSGLDAIGKFLVERYPVMQVLGIRAALAVAFLVPMIMYQGGLKVLRTDRPWVHLVRASAGMAAFLCFFFAVRVMNLADAVTVAFAAPLFMTALAVPILGEKVGIRRWSATIVGFLGVMLVVEPTGGLAPGALLAIGAAVFYALAQVVTRSLGRTESMLSLVAYMSIMQLIVAGAVTPFVWVPVDPAHIWLLVMMAVLGLGAHYLTAVAYSRVAVAILAPFEYTALLWAVLLGYLVFQEIPAGNVWLGAAIIAGAGLYTAYRERARRAG</sequence>
<keyword evidence="1" id="KW-0472">Membrane</keyword>
<protein>
    <submittedName>
        <fullName evidence="3">Riboflavin transporter</fullName>
    </submittedName>
</protein>
<proteinExistence type="predicted"/>
<keyword evidence="4" id="KW-1185">Reference proteome</keyword>
<dbReference type="GO" id="GO:0016020">
    <property type="term" value="C:membrane"/>
    <property type="evidence" value="ECO:0007669"/>
    <property type="project" value="InterPro"/>
</dbReference>
<dbReference type="OrthoDB" id="9812899at2"/>
<feature type="transmembrane region" description="Helical" evidence="1">
    <location>
        <begin position="240"/>
        <end position="264"/>
    </location>
</feature>
<dbReference type="InterPro" id="IPR037185">
    <property type="entry name" value="EmrE-like"/>
</dbReference>
<dbReference type="InParanoid" id="A0A1Y5U390"/>
<evidence type="ECO:0000256" key="1">
    <source>
        <dbReference type="SAM" id="Phobius"/>
    </source>
</evidence>
<feature type="transmembrane region" description="Helical" evidence="1">
    <location>
        <begin position="44"/>
        <end position="66"/>
    </location>
</feature>
<dbReference type="PANTHER" id="PTHR22911">
    <property type="entry name" value="ACYL-MALONYL CONDENSING ENZYME-RELATED"/>
    <property type="match status" value="1"/>
</dbReference>
<evidence type="ECO:0000313" key="3">
    <source>
        <dbReference type="EMBL" id="SLN77714.1"/>
    </source>
</evidence>